<gene>
    <name evidence="1" type="ORF">GCM10023210_25980</name>
</gene>
<evidence type="ECO:0000313" key="2">
    <source>
        <dbReference type="Proteomes" id="UP001500353"/>
    </source>
</evidence>
<keyword evidence="2" id="KW-1185">Reference proteome</keyword>
<organism evidence="1 2">
    <name type="scientific">Chryseobacterium ginsengisoli</name>
    <dbReference type="NCBI Taxonomy" id="363853"/>
    <lineage>
        <taxon>Bacteria</taxon>
        <taxon>Pseudomonadati</taxon>
        <taxon>Bacteroidota</taxon>
        <taxon>Flavobacteriia</taxon>
        <taxon>Flavobacteriales</taxon>
        <taxon>Weeksellaceae</taxon>
        <taxon>Chryseobacterium group</taxon>
        <taxon>Chryseobacterium</taxon>
    </lineage>
</organism>
<evidence type="ECO:0000313" key="1">
    <source>
        <dbReference type="EMBL" id="GAA5094384.1"/>
    </source>
</evidence>
<dbReference type="EMBL" id="BAABHX010000003">
    <property type="protein sequence ID" value="GAA5094384.1"/>
    <property type="molecule type" value="Genomic_DNA"/>
</dbReference>
<comment type="caution">
    <text evidence="1">The sequence shown here is derived from an EMBL/GenBank/DDBJ whole genome shotgun (WGS) entry which is preliminary data.</text>
</comment>
<accession>A0ABP9MBU4</accession>
<dbReference type="NCBIfam" id="NF047798">
    <property type="entry name" value="leader_Chryseo"/>
    <property type="match status" value="1"/>
</dbReference>
<proteinExistence type="predicted"/>
<evidence type="ECO:0008006" key="3">
    <source>
        <dbReference type="Google" id="ProtNLM"/>
    </source>
</evidence>
<protein>
    <recommendedName>
        <fullName evidence="3">ShKT domain-containing protein</fullName>
    </recommendedName>
</protein>
<reference evidence="2" key="1">
    <citation type="journal article" date="2019" name="Int. J. Syst. Evol. Microbiol.">
        <title>The Global Catalogue of Microorganisms (GCM) 10K type strain sequencing project: providing services to taxonomists for standard genome sequencing and annotation.</title>
        <authorList>
            <consortium name="The Broad Institute Genomics Platform"/>
            <consortium name="The Broad Institute Genome Sequencing Center for Infectious Disease"/>
            <person name="Wu L."/>
            <person name="Ma J."/>
        </authorList>
    </citation>
    <scope>NUCLEOTIDE SEQUENCE [LARGE SCALE GENOMIC DNA]</scope>
    <source>
        <strain evidence="2">JCM 18019</strain>
    </source>
</reference>
<name>A0ABP9MBU4_9FLAO</name>
<dbReference type="InterPro" id="IPR058074">
    <property type="entry name" value="Bacteriocin-like"/>
</dbReference>
<sequence>MESRIIDISLNETHQNQNIMKNLRKLSRENLKSVKGGISQECAAAQAAATKCYSTLAQCQADPNSVDPDFGFSYCRQHCNKACY</sequence>
<dbReference type="Proteomes" id="UP001500353">
    <property type="component" value="Unassembled WGS sequence"/>
</dbReference>